<comment type="caution">
    <text evidence="1">The sequence shown here is derived from an EMBL/GenBank/DDBJ whole genome shotgun (WGS) entry which is preliminary data.</text>
</comment>
<reference evidence="1" key="1">
    <citation type="submission" date="2014-03" db="EMBL/GenBank/DDBJ databases">
        <authorList>
            <person name="Genoscope - CEA"/>
        </authorList>
    </citation>
    <scope>NUCLEOTIDE SEQUENCE [LARGE SCALE GENOMIC DNA]</scope>
    <source>
        <strain evidence="1">CF27</strain>
    </source>
</reference>
<protein>
    <submittedName>
        <fullName evidence="1">Uncharacterized protein</fullName>
    </submittedName>
</protein>
<gene>
    <name evidence="1" type="ORF">AFERRI_100090</name>
</gene>
<dbReference type="AlphaFoldDB" id="A0A060UJG3"/>
<dbReference type="EMBL" id="CCCS020000002">
    <property type="protein sequence ID" value="CDQ08655.1"/>
    <property type="molecule type" value="Genomic_DNA"/>
</dbReference>
<proteinExistence type="predicted"/>
<reference evidence="1" key="2">
    <citation type="submission" date="2014-07" db="EMBL/GenBank/DDBJ databases">
        <title>Initial genome analysis of the psychrotolerant acidophile Acidithiobacillus ferrivorans CF27: insights into iron and sulfur oxidation pathways and into biofilm formation.</title>
        <authorList>
            <person name="Talla E."/>
            <person name="Hedrich S."/>
            <person name="Mangenot S."/>
            <person name="Ji B."/>
            <person name="Johnson D.B."/>
            <person name="Barbe V."/>
            <person name="Bonnefoy V."/>
        </authorList>
    </citation>
    <scope>NUCLEOTIDE SEQUENCE [LARGE SCALE GENOMIC DNA]</scope>
    <source>
        <strain evidence="1">CF27</strain>
    </source>
</reference>
<evidence type="ECO:0000313" key="1">
    <source>
        <dbReference type="EMBL" id="CDQ08655.1"/>
    </source>
</evidence>
<accession>A0A060UJG3</accession>
<name>A0A060UJG3_9PROT</name>
<organism evidence="1">
    <name type="scientific">Acidithiobacillus ferrivorans</name>
    <dbReference type="NCBI Taxonomy" id="160808"/>
    <lineage>
        <taxon>Bacteria</taxon>
        <taxon>Pseudomonadati</taxon>
        <taxon>Pseudomonadota</taxon>
        <taxon>Acidithiobacillia</taxon>
        <taxon>Acidithiobacillales</taxon>
        <taxon>Acidithiobacillaceae</taxon>
        <taxon>Acidithiobacillus</taxon>
    </lineage>
</organism>
<sequence>MVPVSALGGAVFRQQKGISTSHANIYRHAFNGYYFSPQKNRGEHIKKRSYSVTFRRQDLTVLQYQHDLARFAPVVRQRRQDLHGLQGTPESTLQHLLR</sequence>